<gene>
    <name evidence="3" type="ORF">NX02_25275</name>
</gene>
<accession>W0AJD7</accession>
<proteinExistence type="predicted"/>
<dbReference type="RefSeq" id="WP_025294764.1">
    <property type="nucleotide sequence ID" value="NZ_CP006644.1"/>
</dbReference>
<dbReference type="Gene3D" id="3.10.129.10">
    <property type="entry name" value="Hotdog Thioesterase"/>
    <property type="match status" value="1"/>
</dbReference>
<dbReference type="NCBIfam" id="TIGR00369">
    <property type="entry name" value="unchar_dom_1"/>
    <property type="match status" value="1"/>
</dbReference>
<organism evidence="3 4">
    <name type="scientific">Sphingomonas sanxanigenens DSM 19645 = NX02</name>
    <dbReference type="NCBI Taxonomy" id="1123269"/>
    <lineage>
        <taxon>Bacteria</taxon>
        <taxon>Pseudomonadati</taxon>
        <taxon>Pseudomonadota</taxon>
        <taxon>Alphaproteobacteria</taxon>
        <taxon>Sphingomonadales</taxon>
        <taxon>Sphingomonadaceae</taxon>
        <taxon>Sphingomonas</taxon>
    </lineage>
</organism>
<reference evidence="3 4" key="1">
    <citation type="submission" date="2013-07" db="EMBL/GenBank/DDBJ databases">
        <title>Completed genome of Sphingomonas sanxanigenens NX02.</title>
        <authorList>
            <person name="Ma T."/>
            <person name="Huang H."/>
            <person name="Wu M."/>
            <person name="Li X."/>
            <person name="Li G."/>
        </authorList>
    </citation>
    <scope>NUCLEOTIDE SEQUENCE [LARGE SCALE GENOMIC DNA]</scope>
    <source>
        <strain evidence="3 4">NX02</strain>
    </source>
</reference>
<name>W0AJD7_9SPHN</name>
<dbReference type="STRING" id="1123269.NX02_25275"/>
<evidence type="ECO:0000313" key="4">
    <source>
        <dbReference type="Proteomes" id="UP000018851"/>
    </source>
</evidence>
<dbReference type="PATRIC" id="fig|1123269.5.peg.4956"/>
<feature type="domain" description="Thioesterase" evidence="2">
    <location>
        <begin position="38"/>
        <end position="113"/>
    </location>
</feature>
<dbReference type="Proteomes" id="UP000018851">
    <property type="component" value="Chromosome"/>
</dbReference>
<dbReference type="InterPro" id="IPR003736">
    <property type="entry name" value="PAAI_dom"/>
</dbReference>
<dbReference type="InterPro" id="IPR029069">
    <property type="entry name" value="HotDog_dom_sf"/>
</dbReference>
<dbReference type="eggNOG" id="COG2050">
    <property type="taxonomic scope" value="Bacteria"/>
</dbReference>
<dbReference type="EMBL" id="CP006644">
    <property type="protein sequence ID" value="AHE56662.1"/>
    <property type="molecule type" value="Genomic_DNA"/>
</dbReference>
<dbReference type="SUPFAM" id="SSF54637">
    <property type="entry name" value="Thioesterase/thiol ester dehydrase-isomerase"/>
    <property type="match status" value="1"/>
</dbReference>
<dbReference type="InterPro" id="IPR006683">
    <property type="entry name" value="Thioestr_dom"/>
</dbReference>
<dbReference type="HOGENOM" id="CLU_089876_9_0_5"/>
<evidence type="ECO:0000313" key="3">
    <source>
        <dbReference type="EMBL" id="AHE56662.1"/>
    </source>
</evidence>
<dbReference type="OrthoDB" id="9813158at2"/>
<dbReference type="GO" id="GO:0016289">
    <property type="term" value="F:acyl-CoA hydrolase activity"/>
    <property type="evidence" value="ECO:0007669"/>
    <property type="project" value="UniProtKB-ARBA"/>
</dbReference>
<evidence type="ECO:0000256" key="1">
    <source>
        <dbReference type="ARBA" id="ARBA00022801"/>
    </source>
</evidence>
<keyword evidence="1" id="KW-0378">Hydrolase</keyword>
<dbReference type="CDD" id="cd03443">
    <property type="entry name" value="PaaI_thioesterase"/>
    <property type="match status" value="1"/>
</dbReference>
<dbReference type="KEGG" id="ssan:NX02_25275"/>
<dbReference type="AlphaFoldDB" id="W0AJD7"/>
<evidence type="ECO:0000259" key="2">
    <source>
        <dbReference type="Pfam" id="PF03061"/>
    </source>
</evidence>
<dbReference type="Pfam" id="PF03061">
    <property type="entry name" value="4HBT"/>
    <property type="match status" value="1"/>
</dbReference>
<keyword evidence="4" id="KW-1185">Reference proteome</keyword>
<protein>
    <recommendedName>
        <fullName evidence="2">Thioesterase domain-containing protein</fullName>
    </recommendedName>
</protein>
<sequence length="128" mass="13579">MRALPPYADLLGLSIAELRDGMPLLTMPFGEAVLGRPGFVHGGAIAGLLEMAAFAALHASLADEADVTVKPVNVSVDYLRGGREKITYALGHVSRLGRRIANVDVSAWQDDPGAPIATARMTMLLRRG</sequence>